<evidence type="ECO:0000313" key="6">
    <source>
        <dbReference type="Proteomes" id="UP000297604"/>
    </source>
</evidence>
<dbReference type="Gene3D" id="1.10.1470.10">
    <property type="entry name" value="YjbJ"/>
    <property type="match status" value="1"/>
</dbReference>
<dbReference type="PANTHER" id="PTHR34297">
    <property type="entry name" value="HYPOTHETICAL CYTOSOLIC PROTEIN-RELATED"/>
    <property type="match status" value="1"/>
</dbReference>
<comment type="caution">
    <text evidence="5">The sequence shown here is derived from an EMBL/GenBank/DDBJ whole genome shotgun (WGS) entry which is preliminary data.</text>
</comment>
<feature type="compositionally biased region" description="Polar residues" evidence="3">
    <location>
        <begin position="156"/>
        <end position="172"/>
    </location>
</feature>
<evidence type="ECO:0000313" key="5">
    <source>
        <dbReference type="EMBL" id="TFC18677.1"/>
    </source>
</evidence>
<sequence>MAFSSPSAVTLPSENPGGSAGKTFISESIIAQVAGIAARDVTGVYALGGGMARALGALRETINGTDASQGIDVDVEKANVVVNVTLVAQYPARLQQTAADVREAVVRAVEDLIGMTVTEVNVTIADIHEPDDTADPLAGSVSNSPAHPAPVPPSSTPMNTESENTMSASDKINNAAEDLKGKANEAIGKAANDDSKVAEGRAEQASASVKKAGENVKDAFTS</sequence>
<dbReference type="PANTHER" id="PTHR34297:SF3">
    <property type="entry name" value="ALKALINE SHOCK PROTEIN 23"/>
    <property type="match status" value="1"/>
</dbReference>
<feature type="region of interest" description="Disordered" evidence="3">
    <location>
        <begin position="129"/>
        <end position="222"/>
    </location>
</feature>
<feature type="domain" description="CsbD-like" evidence="4">
    <location>
        <begin position="170"/>
        <end position="220"/>
    </location>
</feature>
<reference evidence="5 6" key="1">
    <citation type="submission" date="2019-03" db="EMBL/GenBank/DDBJ databases">
        <title>Genomics of glacier-inhabiting Cryobacterium strains.</title>
        <authorList>
            <person name="Liu Q."/>
            <person name="Xin Y.-H."/>
        </authorList>
    </citation>
    <scope>NUCLEOTIDE SEQUENCE [LARGE SCALE GENOMIC DNA]</scope>
    <source>
        <strain evidence="5 6">MDB1-5</strain>
    </source>
</reference>
<comment type="similarity">
    <text evidence="1">Belongs to the asp23 family.</text>
</comment>
<accession>A0ABY2IK33</accession>
<dbReference type="Pfam" id="PF03780">
    <property type="entry name" value="Asp23"/>
    <property type="match status" value="1"/>
</dbReference>
<dbReference type="Pfam" id="PF05532">
    <property type="entry name" value="CsbD"/>
    <property type="match status" value="1"/>
</dbReference>
<dbReference type="RefSeq" id="WP_134561854.1">
    <property type="nucleotide sequence ID" value="NZ_SOFS01000031.1"/>
</dbReference>
<comment type="similarity">
    <text evidence="2">Belongs to the UPF0337 (CsbD) family.</text>
</comment>
<gene>
    <name evidence="5" type="ORF">E3O46_13385</name>
</gene>
<evidence type="ECO:0000256" key="2">
    <source>
        <dbReference type="ARBA" id="ARBA00009129"/>
    </source>
</evidence>
<dbReference type="SUPFAM" id="SSF69047">
    <property type="entry name" value="Hypothetical protein YjbJ"/>
    <property type="match status" value="1"/>
</dbReference>
<protein>
    <submittedName>
        <fullName evidence="5">Asp23/Gls24 family envelope stress response protein</fullName>
    </submittedName>
</protein>
<dbReference type="Proteomes" id="UP000297604">
    <property type="component" value="Unassembled WGS sequence"/>
</dbReference>
<keyword evidence="6" id="KW-1185">Reference proteome</keyword>
<feature type="compositionally biased region" description="Basic and acidic residues" evidence="3">
    <location>
        <begin position="211"/>
        <end position="222"/>
    </location>
</feature>
<dbReference type="InterPro" id="IPR005531">
    <property type="entry name" value="Asp23"/>
</dbReference>
<organism evidence="5 6">
    <name type="scientific">Cryobacterium glucosi</name>
    <dbReference type="NCBI Taxonomy" id="1259175"/>
    <lineage>
        <taxon>Bacteria</taxon>
        <taxon>Bacillati</taxon>
        <taxon>Actinomycetota</taxon>
        <taxon>Actinomycetes</taxon>
        <taxon>Micrococcales</taxon>
        <taxon>Microbacteriaceae</taxon>
        <taxon>Cryobacterium</taxon>
    </lineage>
</organism>
<evidence type="ECO:0000256" key="1">
    <source>
        <dbReference type="ARBA" id="ARBA00005721"/>
    </source>
</evidence>
<dbReference type="InterPro" id="IPR008462">
    <property type="entry name" value="CsbD"/>
</dbReference>
<proteinExistence type="inferred from homology"/>
<evidence type="ECO:0000256" key="3">
    <source>
        <dbReference type="SAM" id="MobiDB-lite"/>
    </source>
</evidence>
<evidence type="ECO:0000259" key="4">
    <source>
        <dbReference type="Pfam" id="PF05532"/>
    </source>
</evidence>
<dbReference type="InterPro" id="IPR036629">
    <property type="entry name" value="YjbJ_sf"/>
</dbReference>
<feature type="compositionally biased region" description="Basic and acidic residues" evidence="3">
    <location>
        <begin position="191"/>
        <end position="202"/>
    </location>
</feature>
<dbReference type="EMBL" id="SOFS01000031">
    <property type="protein sequence ID" value="TFC18677.1"/>
    <property type="molecule type" value="Genomic_DNA"/>
</dbReference>
<name>A0ABY2IK33_9MICO</name>